<dbReference type="EMBL" id="AWWV01009192">
    <property type="protein sequence ID" value="OMO87620.1"/>
    <property type="molecule type" value="Genomic_DNA"/>
</dbReference>
<protein>
    <submittedName>
        <fullName evidence="2">Uncharacterized protein</fullName>
    </submittedName>
</protein>
<evidence type="ECO:0000313" key="2">
    <source>
        <dbReference type="EMBL" id="OMO87620.1"/>
    </source>
</evidence>
<dbReference type="Proteomes" id="UP000188268">
    <property type="component" value="Unassembled WGS sequence"/>
</dbReference>
<accession>A0A1R3IYK4</accession>
<comment type="caution">
    <text evidence="2">The sequence shown here is derived from an EMBL/GenBank/DDBJ whole genome shotgun (WGS) entry which is preliminary data.</text>
</comment>
<keyword evidence="3" id="KW-1185">Reference proteome</keyword>
<evidence type="ECO:0000256" key="1">
    <source>
        <dbReference type="SAM" id="MobiDB-lite"/>
    </source>
</evidence>
<reference evidence="2 3" key="1">
    <citation type="submission" date="2013-09" db="EMBL/GenBank/DDBJ databases">
        <title>Corchorus capsularis genome sequencing.</title>
        <authorList>
            <person name="Alam M."/>
            <person name="Haque M.S."/>
            <person name="Islam M.S."/>
            <person name="Emdad E.M."/>
            <person name="Islam M.M."/>
            <person name="Ahmed B."/>
            <person name="Halim A."/>
            <person name="Hossen Q.M.M."/>
            <person name="Hossain M.Z."/>
            <person name="Ahmed R."/>
            <person name="Khan M.M."/>
            <person name="Islam R."/>
            <person name="Rashid M.M."/>
            <person name="Khan S.A."/>
            <person name="Rahman M.S."/>
            <person name="Alam M."/>
        </authorList>
    </citation>
    <scope>NUCLEOTIDE SEQUENCE [LARGE SCALE GENOMIC DNA]</scope>
    <source>
        <strain evidence="3">cv. CVL-1</strain>
        <tissue evidence="2">Whole seedling</tissue>
    </source>
</reference>
<organism evidence="2 3">
    <name type="scientific">Corchorus capsularis</name>
    <name type="common">Jute</name>
    <dbReference type="NCBI Taxonomy" id="210143"/>
    <lineage>
        <taxon>Eukaryota</taxon>
        <taxon>Viridiplantae</taxon>
        <taxon>Streptophyta</taxon>
        <taxon>Embryophyta</taxon>
        <taxon>Tracheophyta</taxon>
        <taxon>Spermatophyta</taxon>
        <taxon>Magnoliopsida</taxon>
        <taxon>eudicotyledons</taxon>
        <taxon>Gunneridae</taxon>
        <taxon>Pentapetalae</taxon>
        <taxon>rosids</taxon>
        <taxon>malvids</taxon>
        <taxon>Malvales</taxon>
        <taxon>Malvaceae</taxon>
        <taxon>Grewioideae</taxon>
        <taxon>Apeibeae</taxon>
        <taxon>Corchorus</taxon>
    </lineage>
</organism>
<proteinExistence type="predicted"/>
<sequence>MADGPSPEWNKLEGLKTQSVEAMYG</sequence>
<gene>
    <name evidence="2" type="ORF">CCACVL1_08871</name>
</gene>
<feature type="compositionally biased region" description="Polar residues" evidence="1">
    <location>
        <begin position="16"/>
        <end position="25"/>
    </location>
</feature>
<dbReference type="AlphaFoldDB" id="A0A1R3IYK4"/>
<feature type="region of interest" description="Disordered" evidence="1">
    <location>
        <begin position="1"/>
        <end position="25"/>
    </location>
</feature>
<evidence type="ECO:0000313" key="3">
    <source>
        <dbReference type="Proteomes" id="UP000188268"/>
    </source>
</evidence>
<dbReference type="Gramene" id="OMO87620">
    <property type="protein sequence ID" value="OMO87620"/>
    <property type="gene ID" value="CCACVL1_08871"/>
</dbReference>
<name>A0A1R3IYK4_COCAP</name>